<keyword evidence="6" id="KW-0539">Nucleus</keyword>
<dbReference type="InterPro" id="IPR013087">
    <property type="entry name" value="Znf_C2H2_type"/>
</dbReference>
<keyword evidence="2" id="KW-0479">Metal-binding</keyword>
<dbReference type="PROSITE" id="PS00028">
    <property type="entry name" value="ZINC_FINGER_C2H2_1"/>
    <property type="match status" value="1"/>
</dbReference>
<sequence length="484" mass="53721">MSDRFSEFGFPLSSNPPSPSPSPTLSPAHIDSFDTWQETTYSHHLLTPLELQVMDTEDTHYSSCEGSGSGSGYESDMFTASQDLSTNAQGMLQVPVRSHEVSSLYAECSPYPDSPSSQPQSLQPLNTSFAETPLAGSPSPQHIDAAQFRVLMNEATNRIKALAEVDHVSPSQASPLTSHIELLNPNNPTSLATYAHNVPRVYLRRSHSVESLVAEPVSAWTTAEQIGQVNSAQFLFQQHQQQQHFQYLEQQHQRNQQQQMLDYPMASAVSIIPTGDVNHMNQLSVDMVQMHMGLMNTNNYDPMAIVDNHLSHGMTHETLRPFGCDQCDKTFARIHDRDRHLKGHLEEKAHSCVVCQTKFGRQDAVTRHLKLPMNPCAVILKENNASFRDAAAGRVLRSQLGDEDALRIRFQELDDAAKKVKATKTLEKGMLSMHLMLNNRPPLNILHQKHQQLQLQTPTSSASQSPSTPQPYSAGGRGFGSPSL</sequence>
<evidence type="ECO:0000256" key="7">
    <source>
        <dbReference type="PROSITE-ProRule" id="PRU00042"/>
    </source>
</evidence>
<dbReference type="OrthoDB" id="8922241at2759"/>
<evidence type="ECO:0000256" key="1">
    <source>
        <dbReference type="ARBA" id="ARBA00004123"/>
    </source>
</evidence>
<evidence type="ECO:0000256" key="4">
    <source>
        <dbReference type="ARBA" id="ARBA00022771"/>
    </source>
</evidence>
<protein>
    <recommendedName>
        <fullName evidence="9">C2H2-type domain-containing protein</fullName>
    </recommendedName>
</protein>
<reference evidence="10" key="1">
    <citation type="journal article" date="2020" name="Fungal Divers.">
        <title>Resolving the Mortierellaceae phylogeny through synthesis of multi-gene phylogenetics and phylogenomics.</title>
        <authorList>
            <person name="Vandepol N."/>
            <person name="Liber J."/>
            <person name="Desiro A."/>
            <person name="Na H."/>
            <person name="Kennedy M."/>
            <person name="Barry K."/>
            <person name="Grigoriev I.V."/>
            <person name="Miller A.N."/>
            <person name="O'Donnell K."/>
            <person name="Stajich J.E."/>
            <person name="Bonito G."/>
        </authorList>
    </citation>
    <scope>NUCLEOTIDE SEQUENCE</scope>
    <source>
        <strain evidence="10">NVP60</strain>
    </source>
</reference>
<dbReference type="GO" id="GO:0000981">
    <property type="term" value="F:DNA-binding transcription factor activity, RNA polymerase II-specific"/>
    <property type="evidence" value="ECO:0007669"/>
    <property type="project" value="TreeGrafter"/>
</dbReference>
<dbReference type="InterPro" id="IPR036236">
    <property type="entry name" value="Znf_C2H2_sf"/>
</dbReference>
<gene>
    <name evidence="10" type="ORF">BGZ97_012452</name>
</gene>
<comment type="subcellular location">
    <subcellularLocation>
        <location evidence="1">Nucleus</location>
    </subcellularLocation>
</comment>
<keyword evidence="5" id="KW-0862">Zinc</keyword>
<dbReference type="PANTHER" id="PTHR23226:SF416">
    <property type="entry name" value="FI01424P"/>
    <property type="match status" value="1"/>
</dbReference>
<dbReference type="PANTHER" id="PTHR23226">
    <property type="entry name" value="ZINC FINGER AND SCAN DOMAIN-CONTAINING"/>
    <property type="match status" value="1"/>
</dbReference>
<organism evidence="10 11">
    <name type="scientific">Linnemannia gamsii</name>
    <dbReference type="NCBI Taxonomy" id="64522"/>
    <lineage>
        <taxon>Eukaryota</taxon>
        <taxon>Fungi</taxon>
        <taxon>Fungi incertae sedis</taxon>
        <taxon>Mucoromycota</taxon>
        <taxon>Mortierellomycotina</taxon>
        <taxon>Mortierellomycetes</taxon>
        <taxon>Mortierellales</taxon>
        <taxon>Mortierellaceae</taxon>
        <taxon>Linnemannia</taxon>
    </lineage>
</organism>
<evidence type="ECO:0000256" key="2">
    <source>
        <dbReference type="ARBA" id="ARBA00022723"/>
    </source>
</evidence>
<evidence type="ECO:0000256" key="6">
    <source>
        <dbReference type="ARBA" id="ARBA00023242"/>
    </source>
</evidence>
<dbReference type="Proteomes" id="UP000823405">
    <property type="component" value="Unassembled WGS sequence"/>
</dbReference>
<evidence type="ECO:0000313" key="11">
    <source>
        <dbReference type="Proteomes" id="UP000823405"/>
    </source>
</evidence>
<feature type="compositionally biased region" description="Gly residues" evidence="8">
    <location>
        <begin position="475"/>
        <end position="484"/>
    </location>
</feature>
<feature type="compositionally biased region" description="Low complexity" evidence="8">
    <location>
        <begin position="451"/>
        <end position="474"/>
    </location>
</feature>
<keyword evidence="4 7" id="KW-0863">Zinc-finger</keyword>
<evidence type="ECO:0000256" key="5">
    <source>
        <dbReference type="ARBA" id="ARBA00022833"/>
    </source>
</evidence>
<evidence type="ECO:0000259" key="9">
    <source>
        <dbReference type="PROSITE" id="PS50157"/>
    </source>
</evidence>
<dbReference type="GO" id="GO:0000978">
    <property type="term" value="F:RNA polymerase II cis-regulatory region sequence-specific DNA binding"/>
    <property type="evidence" value="ECO:0007669"/>
    <property type="project" value="TreeGrafter"/>
</dbReference>
<feature type="domain" description="C2H2-type" evidence="9">
    <location>
        <begin position="322"/>
        <end position="349"/>
    </location>
</feature>
<keyword evidence="3" id="KW-0677">Repeat</keyword>
<dbReference type="Gene3D" id="3.30.160.60">
    <property type="entry name" value="Classic Zinc Finger"/>
    <property type="match status" value="1"/>
</dbReference>
<evidence type="ECO:0000313" key="10">
    <source>
        <dbReference type="EMBL" id="KAG0310599.1"/>
    </source>
</evidence>
<evidence type="ECO:0000256" key="8">
    <source>
        <dbReference type="SAM" id="MobiDB-lite"/>
    </source>
</evidence>
<dbReference type="GO" id="GO:0005634">
    <property type="term" value="C:nucleus"/>
    <property type="evidence" value="ECO:0007669"/>
    <property type="project" value="UniProtKB-SubCell"/>
</dbReference>
<comment type="caution">
    <text evidence="10">The sequence shown here is derived from an EMBL/GenBank/DDBJ whole genome shotgun (WGS) entry which is preliminary data.</text>
</comment>
<dbReference type="EMBL" id="JAAAIN010000816">
    <property type="protein sequence ID" value="KAG0310599.1"/>
    <property type="molecule type" value="Genomic_DNA"/>
</dbReference>
<keyword evidence="11" id="KW-1185">Reference proteome</keyword>
<dbReference type="SUPFAM" id="SSF57667">
    <property type="entry name" value="beta-beta-alpha zinc fingers"/>
    <property type="match status" value="1"/>
</dbReference>
<dbReference type="AlphaFoldDB" id="A0A9P6UKK5"/>
<feature type="region of interest" description="Disordered" evidence="8">
    <location>
        <begin position="1"/>
        <end position="30"/>
    </location>
</feature>
<accession>A0A9P6UKK5</accession>
<evidence type="ECO:0000256" key="3">
    <source>
        <dbReference type="ARBA" id="ARBA00022737"/>
    </source>
</evidence>
<feature type="region of interest" description="Disordered" evidence="8">
    <location>
        <begin position="450"/>
        <end position="484"/>
    </location>
</feature>
<feature type="compositionally biased region" description="Pro residues" evidence="8">
    <location>
        <begin position="14"/>
        <end position="24"/>
    </location>
</feature>
<dbReference type="SMART" id="SM00355">
    <property type="entry name" value="ZnF_C2H2"/>
    <property type="match status" value="2"/>
</dbReference>
<dbReference type="PROSITE" id="PS50157">
    <property type="entry name" value="ZINC_FINGER_C2H2_2"/>
    <property type="match status" value="1"/>
</dbReference>
<name>A0A9P6UKK5_9FUNG</name>
<proteinExistence type="predicted"/>
<dbReference type="GO" id="GO:0008270">
    <property type="term" value="F:zinc ion binding"/>
    <property type="evidence" value="ECO:0007669"/>
    <property type="project" value="UniProtKB-KW"/>
</dbReference>